<dbReference type="Proteomes" id="UP001359485">
    <property type="component" value="Unassembled WGS sequence"/>
</dbReference>
<name>A0ABR1ALW4_POLSC</name>
<proteinExistence type="predicted"/>
<evidence type="ECO:0000313" key="2">
    <source>
        <dbReference type="EMBL" id="KAK6622272.1"/>
    </source>
</evidence>
<sequence length="108" mass="12450">MGGGRSKEGNRPWTRLFSSPKLSGPLVLFCPSKTVKNRKTGVKTMKRTKSPAISEGSVKKEEREREQQGHEKEKERERERGDSIRLMSVNVEWEKEEDASQNEVIRSY</sequence>
<evidence type="ECO:0000313" key="3">
    <source>
        <dbReference type="Proteomes" id="UP001359485"/>
    </source>
</evidence>
<feature type="compositionally biased region" description="Basic and acidic residues" evidence="1">
    <location>
        <begin position="57"/>
        <end position="83"/>
    </location>
</feature>
<reference evidence="2 3" key="1">
    <citation type="submission" date="2023-09" db="EMBL/GenBank/DDBJ databases">
        <title>Genomes of two closely related lineages of the louse Polyplax serrata with different host specificities.</title>
        <authorList>
            <person name="Martinu J."/>
            <person name="Tarabai H."/>
            <person name="Stefka J."/>
            <person name="Hypsa V."/>
        </authorList>
    </citation>
    <scope>NUCLEOTIDE SEQUENCE [LARGE SCALE GENOMIC DNA]</scope>
    <source>
        <strain evidence="2">98ZLc_SE</strain>
    </source>
</reference>
<organism evidence="2 3">
    <name type="scientific">Polyplax serrata</name>
    <name type="common">Common mouse louse</name>
    <dbReference type="NCBI Taxonomy" id="468196"/>
    <lineage>
        <taxon>Eukaryota</taxon>
        <taxon>Metazoa</taxon>
        <taxon>Ecdysozoa</taxon>
        <taxon>Arthropoda</taxon>
        <taxon>Hexapoda</taxon>
        <taxon>Insecta</taxon>
        <taxon>Pterygota</taxon>
        <taxon>Neoptera</taxon>
        <taxon>Paraneoptera</taxon>
        <taxon>Psocodea</taxon>
        <taxon>Troctomorpha</taxon>
        <taxon>Phthiraptera</taxon>
        <taxon>Anoplura</taxon>
        <taxon>Polyplacidae</taxon>
        <taxon>Polyplax</taxon>
    </lineage>
</organism>
<gene>
    <name evidence="2" type="ORF">RUM44_002079</name>
</gene>
<dbReference type="EMBL" id="JAWJWF010000047">
    <property type="protein sequence ID" value="KAK6622272.1"/>
    <property type="molecule type" value="Genomic_DNA"/>
</dbReference>
<accession>A0ABR1ALW4</accession>
<keyword evidence="3" id="KW-1185">Reference proteome</keyword>
<feature type="compositionally biased region" description="Basic and acidic residues" evidence="1">
    <location>
        <begin position="1"/>
        <end position="10"/>
    </location>
</feature>
<feature type="region of interest" description="Disordered" evidence="1">
    <location>
        <begin position="38"/>
        <end position="84"/>
    </location>
</feature>
<feature type="region of interest" description="Disordered" evidence="1">
    <location>
        <begin position="1"/>
        <end position="24"/>
    </location>
</feature>
<evidence type="ECO:0000256" key="1">
    <source>
        <dbReference type="SAM" id="MobiDB-lite"/>
    </source>
</evidence>
<feature type="compositionally biased region" description="Basic residues" evidence="1">
    <location>
        <begin position="38"/>
        <end position="49"/>
    </location>
</feature>
<comment type="caution">
    <text evidence="2">The sequence shown here is derived from an EMBL/GenBank/DDBJ whole genome shotgun (WGS) entry which is preliminary data.</text>
</comment>
<protein>
    <submittedName>
        <fullName evidence="2">Uncharacterized protein</fullName>
    </submittedName>
</protein>